<keyword evidence="2" id="KW-0677">Repeat</keyword>
<evidence type="ECO:0000256" key="5">
    <source>
        <dbReference type="SAM" id="Phobius"/>
    </source>
</evidence>
<evidence type="ECO:0000256" key="3">
    <source>
        <dbReference type="ARBA" id="ARBA00022803"/>
    </source>
</evidence>
<feature type="transmembrane region" description="Helical" evidence="5">
    <location>
        <begin position="6"/>
        <end position="26"/>
    </location>
</feature>
<feature type="repeat" description="TPR" evidence="4">
    <location>
        <begin position="170"/>
        <end position="203"/>
    </location>
</feature>
<keyword evidence="5" id="KW-0472">Membrane</keyword>
<gene>
    <name evidence="6" type="ORF">CFOL_v3_13566</name>
</gene>
<reference evidence="7" key="1">
    <citation type="submission" date="2016-04" db="EMBL/GenBank/DDBJ databases">
        <title>Cephalotus genome sequencing.</title>
        <authorList>
            <person name="Fukushima K."/>
            <person name="Hasebe M."/>
            <person name="Fang X."/>
        </authorList>
    </citation>
    <scope>NUCLEOTIDE SEQUENCE [LARGE SCALE GENOMIC DNA]</scope>
    <source>
        <strain evidence="7">cv. St1</strain>
    </source>
</reference>
<keyword evidence="7" id="KW-1185">Reference proteome</keyword>
<evidence type="ECO:0000313" key="7">
    <source>
        <dbReference type="Proteomes" id="UP000187406"/>
    </source>
</evidence>
<dbReference type="EMBL" id="BDDD01000777">
    <property type="protein sequence ID" value="GAV70067.1"/>
    <property type="molecule type" value="Genomic_DNA"/>
</dbReference>
<dbReference type="Pfam" id="PF07719">
    <property type="entry name" value="TPR_2"/>
    <property type="match status" value="1"/>
</dbReference>
<dbReference type="OrthoDB" id="1870799at2759"/>
<dbReference type="PROSITE" id="PS50005">
    <property type="entry name" value="TPR"/>
    <property type="match status" value="1"/>
</dbReference>
<dbReference type="PANTHER" id="PTHR21405">
    <property type="entry name" value="CDNA SEQUENCE BC021608"/>
    <property type="match status" value="1"/>
</dbReference>
<dbReference type="STRING" id="3775.A0A1Q3BPT6"/>
<dbReference type="AlphaFoldDB" id="A0A1Q3BPT6"/>
<protein>
    <submittedName>
        <fullName evidence="6">TPR_11 domain-containing protein</fullName>
    </submittedName>
</protein>
<dbReference type="Gene3D" id="1.25.40.10">
    <property type="entry name" value="Tetratricopeptide repeat domain"/>
    <property type="match status" value="2"/>
</dbReference>
<evidence type="ECO:0000256" key="1">
    <source>
        <dbReference type="ARBA" id="ARBA00006995"/>
    </source>
</evidence>
<evidence type="ECO:0000256" key="2">
    <source>
        <dbReference type="ARBA" id="ARBA00022737"/>
    </source>
</evidence>
<dbReference type="PANTHER" id="PTHR21405:SF0">
    <property type="entry name" value="TETRATRICOPEPTIDE REPEAT PROTEIN 36"/>
    <property type="match status" value="1"/>
</dbReference>
<dbReference type="SMART" id="SM00028">
    <property type="entry name" value="TPR"/>
    <property type="match status" value="1"/>
</dbReference>
<keyword evidence="5" id="KW-0812">Transmembrane</keyword>
<dbReference type="InterPro" id="IPR038906">
    <property type="entry name" value="TTC36"/>
</dbReference>
<keyword evidence="3 4" id="KW-0802">TPR repeat</keyword>
<dbReference type="InParanoid" id="A0A1Q3BPT6"/>
<dbReference type="Proteomes" id="UP000187406">
    <property type="component" value="Unassembled WGS sequence"/>
</dbReference>
<dbReference type="FunCoup" id="A0A1Q3BPT6">
    <property type="interactions" value="623"/>
</dbReference>
<dbReference type="InterPro" id="IPR013105">
    <property type="entry name" value="TPR_2"/>
</dbReference>
<proteinExistence type="inferred from homology"/>
<evidence type="ECO:0000313" key="6">
    <source>
        <dbReference type="EMBL" id="GAV70067.1"/>
    </source>
</evidence>
<sequence length="215" mass="23420">MSATTILLQAAILGIILAIFIALQYLPKQALTKHHYQNRATIQSKSHLIQGSHLLARARSTPHKTKAQSLAKTALNEAEMALSISPKDPAALILKGSSLEIMGHKSSALKSLVLALSSPRVKSLADRERGDALVKRAELKLEVNKRRRVDSAVEDLEEAIRLLSQGKCNPRALCLLGECYELKGRTVEAKRAFEEALEVEPGFVASRQGLARLGS</sequence>
<accession>A0A1Q3BPT6</accession>
<dbReference type="SUPFAM" id="SSF48452">
    <property type="entry name" value="TPR-like"/>
    <property type="match status" value="1"/>
</dbReference>
<organism evidence="6 7">
    <name type="scientific">Cephalotus follicularis</name>
    <name type="common">Albany pitcher plant</name>
    <dbReference type="NCBI Taxonomy" id="3775"/>
    <lineage>
        <taxon>Eukaryota</taxon>
        <taxon>Viridiplantae</taxon>
        <taxon>Streptophyta</taxon>
        <taxon>Embryophyta</taxon>
        <taxon>Tracheophyta</taxon>
        <taxon>Spermatophyta</taxon>
        <taxon>Magnoliopsida</taxon>
        <taxon>eudicotyledons</taxon>
        <taxon>Gunneridae</taxon>
        <taxon>Pentapetalae</taxon>
        <taxon>rosids</taxon>
        <taxon>fabids</taxon>
        <taxon>Oxalidales</taxon>
        <taxon>Cephalotaceae</taxon>
        <taxon>Cephalotus</taxon>
    </lineage>
</organism>
<evidence type="ECO:0000256" key="4">
    <source>
        <dbReference type="PROSITE-ProRule" id="PRU00339"/>
    </source>
</evidence>
<keyword evidence="5" id="KW-1133">Transmembrane helix</keyword>
<comment type="caution">
    <text evidence="6">The sequence shown here is derived from an EMBL/GenBank/DDBJ whole genome shotgun (WGS) entry which is preliminary data.</text>
</comment>
<name>A0A1Q3BPT6_CEPFO</name>
<comment type="similarity">
    <text evidence="1">Belongs to the TTC36 family.</text>
</comment>
<dbReference type="InterPro" id="IPR019734">
    <property type="entry name" value="TPR_rpt"/>
</dbReference>
<dbReference type="InterPro" id="IPR011990">
    <property type="entry name" value="TPR-like_helical_dom_sf"/>
</dbReference>